<name>S7ZJY8_PENO1</name>
<dbReference type="SFLD" id="SFLDG01162">
    <property type="entry name" value="I"/>
    <property type="match status" value="1"/>
</dbReference>
<dbReference type="GO" id="GO:0016765">
    <property type="term" value="F:transferase activity, transferring alkyl or aryl (other than methyl) groups"/>
    <property type="evidence" value="ECO:0007669"/>
    <property type="project" value="InterPro"/>
</dbReference>
<feature type="region of interest" description="Disordered" evidence="2">
    <location>
        <begin position="41"/>
        <end position="64"/>
    </location>
</feature>
<gene>
    <name evidence="3" type="ORF">PDE_05889</name>
</gene>
<accession>S7ZJY8</accession>
<keyword evidence="1" id="KW-0808">Transferase</keyword>
<organism evidence="3 4">
    <name type="scientific">Penicillium oxalicum (strain 114-2 / CGMCC 5302)</name>
    <name type="common">Penicillium decumbens</name>
    <dbReference type="NCBI Taxonomy" id="933388"/>
    <lineage>
        <taxon>Eukaryota</taxon>
        <taxon>Fungi</taxon>
        <taxon>Dikarya</taxon>
        <taxon>Ascomycota</taxon>
        <taxon>Pezizomycotina</taxon>
        <taxon>Eurotiomycetes</taxon>
        <taxon>Eurotiomycetidae</taxon>
        <taxon>Eurotiales</taxon>
        <taxon>Aspergillaceae</taxon>
        <taxon>Penicillium</taxon>
    </lineage>
</organism>
<keyword evidence="4" id="KW-1185">Reference proteome</keyword>
<dbReference type="GO" id="GO:0009820">
    <property type="term" value="P:alkaloid metabolic process"/>
    <property type="evidence" value="ECO:0007669"/>
    <property type="project" value="InterPro"/>
</dbReference>
<dbReference type="EMBL" id="KB644412">
    <property type="protein sequence ID" value="EPS30935.1"/>
    <property type="molecule type" value="Genomic_DNA"/>
</dbReference>
<dbReference type="SFLD" id="SFLDS00036">
    <property type="entry name" value="Aromatic_Prenyltransferase"/>
    <property type="match status" value="1"/>
</dbReference>
<feature type="compositionally biased region" description="Low complexity" evidence="2">
    <location>
        <begin position="48"/>
        <end position="64"/>
    </location>
</feature>
<dbReference type="AlphaFoldDB" id="S7ZJY8"/>
<dbReference type="InterPro" id="IPR033964">
    <property type="entry name" value="ABBA"/>
</dbReference>
<dbReference type="InterPro" id="IPR017795">
    <property type="entry name" value="ABBA_NscD-like"/>
</dbReference>
<dbReference type="HOGENOM" id="CLU_062983_0_0_1"/>
<evidence type="ECO:0000256" key="2">
    <source>
        <dbReference type="SAM" id="MobiDB-lite"/>
    </source>
</evidence>
<evidence type="ECO:0000313" key="3">
    <source>
        <dbReference type="EMBL" id="EPS30935.1"/>
    </source>
</evidence>
<dbReference type="PhylomeDB" id="S7ZJY8"/>
<dbReference type="OrthoDB" id="19261at2759"/>
<sequence>MALLSQTTTPTAWSCASNRQFPTHPEYQDIKPIAWVTRTQTPTKPIQTSSKEVSSSSTTTYTSEATRQLTALSKAVGQDESIRQKLLEALEFSFGDWGQAPVPQQLNRCGWLSDVSNDHAPFEYSVALSQRTGACELRFLVESQPEENTMSALQASTSQLTADIATKYGPSKVSLDRFHLISDLFLPPNAQGTLASWHSFATSKTLEKWKIYLDPQANGKQNAFKITQTAMERLGLAASWNLLEQVMHGGEDYPVYFSLGLSPNPEEAEVKVYVAHPGASATAIAQRHARADPSTNIHDIEQFYSTMAGGSLGPYRGKPGLSCFHFKNKDPSRPVARTVLYPMDNYASNDAEAQARIEQYMEIISAPQVYRDRYRSAINAVRRRPLKDGRGIHSWVGMKDKANGDRSNTYYLSAELFGSLADSGIAMK</sequence>
<dbReference type="Proteomes" id="UP000019376">
    <property type="component" value="Unassembled WGS sequence"/>
</dbReference>
<protein>
    <recommendedName>
        <fullName evidence="5">Aromatic prenyltransferase</fullName>
    </recommendedName>
</protein>
<reference evidence="3 4" key="1">
    <citation type="journal article" date="2013" name="PLoS ONE">
        <title>Genomic and secretomic analyses reveal unique features of the lignocellulolytic enzyme system of Penicillium decumbens.</title>
        <authorList>
            <person name="Liu G."/>
            <person name="Zhang L."/>
            <person name="Wei X."/>
            <person name="Zou G."/>
            <person name="Qin Y."/>
            <person name="Ma L."/>
            <person name="Li J."/>
            <person name="Zheng H."/>
            <person name="Wang S."/>
            <person name="Wang C."/>
            <person name="Xun L."/>
            <person name="Zhao G.-P."/>
            <person name="Zhou Z."/>
            <person name="Qu Y."/>
        </authorList>
    </citation>
    <scope>NUCLEOTIDE SEQUENCE [LARGE SCALE GENOMIC DNA]</scope>
    <source>
        <strain evidence="4">114-2 / CGMCC 5302</strain>
    </source>
</reference>
<evidence type="ECO:0000256" key="1">
    <source>
        <dbReference type="ARBA" id="ARBA00022679"/>
    </source>
</evidence>
<proteinExistence type="predicted"/>
<dbReference type="STRING" id="933388.S7ZJY8"/>
<evidence type="ECO:0008006" key="5">
    <source>
        <dbReference type="Google" id="ProtNLM"/>
    </source>
</evidence>
<evidence type="ECO:0000313" key="4">
    <source>
        <dbReference type="Proteomes" id="UP000019376"/>
    </source>
</evidence>
<dbReference type="Pfam" id="PF11991">
    <property type="entry name" value="Trp_DMAT"/>
    <property type="match status" value="1"/>
</dbReference>